<name>A0AAD6XFH4_9AGAR</name>
<accession>A0AAD6XFH4</accession>
<comment type="caution">
    <text evidence="1">The sequence shown here is derived from an EMBL/GenBank/DDBJ whole genome shotgun (WGS) entry which is preliminary data.</text>
</comment>
<gene>
    <name evidence="1" type="ORF">B0H15DRAFT_614059</name>
</gene>
<dbReference type="EMBL" id="JARJCN010000089">
    <property type="protein sequence ID" value="KAJ7075776.1"/>
    <property type="molecule type" value="Genomic_DNA"/>
</dbReference>
<dbReference type="Proteomes" id="UP001222325">
    <property type="component" value="Unassembled WGS sequence"/>
</dbReference>
<keyword evidence="2" id="KW-1185">Reference proteome</keyword>
<evidence type="ECO:0000313" key="2">
    <source>
        <dbReference type="Proteomes" id="UP001222325"/>
    </source>
</evidence>
<evidence type="ECO:0000313" key="1">
    <source>
        <dbReference type="EMBL" id="KAJ7075776.1"/>
    </source>
</evidence>
<reference evidence="1" key="1">
    <citation type="submission" date="2023-03" db="EMBL/GenBank/DDBJ databases">
        <title>Massive genome expansion in bonnet fungi (Mycena s.s.) driven by repeated elements and novel gene families across ecological guilds.</title>
        <authorList>
            <consortium name="Lawrence Berkeley National Laboratory"/>
            <person name="Harder C.B."/>
            <person name="Miyauchi S."/>
            <person name="Viragh M."/>
            <person name="Kuo A."/>
            <person name="Thoen E."/>
            <person name="Andreopoulos B."/>
            <person name="Lu D."/>
            <person name="Skrede I."/>
            <person name="Drula E."/>
            <person name="Henrissat B."/>
            <person name="Morin E."/>
            <person name="Kohler A."/>
            <person name="Barry K."/>
            <person name="LaButti K."/>
            <person name="Morin E."/>
            <person name="Salamov A."/>
            <person name="Lipzen A."/>
            <person name="Mereny Z."/>
            <person name="Hegedus B."/>
            <person name="Baldrian P."/>
            <person name="Stursova M."/>
            <person name="Weitz H."/>
            <person name="Taylor A."/>
            <person name="Grigoriev I.V."/>
            <person name="Nagy L.G."/>
            <person name="Martin F."/>
            <person name="Kauserud H."/>
        </authorList>
    </citation>
    <scope>NUCLEOTIDE SEQUENCE</scope>
    <source>
        <strain evidence="1">CBHHK173m</strain>
    </source>
</reference>
<protein>
    <submittedName>
        <fullName evidence="1">Uncharacterized protein</fullName>
    </submittedName>
</protein>
<dbReference type="AlphaFoldDB" id="A0AAD6XFH4"/>
<sequence length="256" mass="28562">MDCCNSRPDNDSLTCSVMHSKIPSTQPTALPMPFWSAPRLTCCRHGELRAANYKNRVESVTIARALMSCVPDRWMSGWEAGARVWFGTFESADATVRCFQTICELPLIYCDELPRFRNGLRASPWTESHAVRWVGFGYRFRTTVRNGLGRRPKCRRSDEQAGRLGSPRGLQTRACLCHATDAVLSATNRFRAQPGLRLMIRNREELGSASTRFQGAGRDSARRNSRGCGESSRAFALENLFHISGREVGAVRGAQG</sequence>
<proteinExistence type="predicted"/>
<organism evidence="1 2">
    <name type="scientific">Mycena belliarum</name>
    <dbReference type="NCBI Taxonomy" id="1033014"/>
    <lineage>
        <taxon>Eukaryota</taxon>
        <taxon>Fungi</taxon>
        <taxon>Dikarya</taxon>
        <taxon>Basidiomycota</taxon>
        <taxon>Agaricomycotina</taxon>
        <taxon>Agaricomycetes</taxon>
        <taxon>Agaricomycetidae</taxon>
        <taxon>Agaricales</taxon>
        <taxon>Marasmiineae</taxon>
        <taxon>Mycenaceae</taxon>
        <taxon>Mycena</taxon>
    </lineage>
</organism>